<gene>
    <name evidence="10" type="ORF">ETH_00000830</name>
</gene>
<organism evidence="10 11">
    <name type="scientific">Eimeria tenella</name>
    <name type="common">Coccidian parasite</name>
    <dbReference type="NCBI Taxonomy" id="5802"/>
    <lineage>
        <taxon>Eukaryota</taxon>
        <taxon>Sar</taxon>
        <taxon>Alveolata</taxon>
        <taxon>Apicomplexa</taxon>
        <taxon>Conoidasida</taxon>
        <taxon>Coccidia</taxon>
        <taxon>Eucoccidiorida</taxon>
        <taxon>Eimeriorina</taxon>
        <taxon>Eimeriidae</taxon>
        <taxon>Eimeria</taxon>
    </lineage>
</organism>
<evidence type="ECO:0000313" key="10">
    <source>
        <dbReference type="EMBL" id="CDJ45441.1"/>
    </source>
</evidence>
<comment type="subcellular location">
    <subcellularLocation>
        <location evidence="2">Nucleus</location>
    </subcellularLocation>
</comment>
<dbReference type="RefSeq" id="XP_013236187.1">
    <property type="nucleotide sequence ID" value="XM_013380733.1"/>
</dbReference>
<dbReference type="PANTHER" id="PTHR32194:SF0">
    <property type="entry name" value="ATP-DEPENDENT PROTEASE SUBUNIT HSLV"/>
    <property type="match status" value="1"/>
</dbReference>
<reference evidence="10" key="2">
    <citation type="submission" date="2013-10" db="EMBL/GenBank/DDBJ databases">
        <authorList>
            <person name="Aslett M."/>
        </authorList>
    </citation>
    <scope>NUCLEOTIDE SEQUENCE [LARGE SCALE GENOMIC DNA]</scope>
    <source>
        <strain evidence="10">Houghton</strain>
    </source>
</reference>
<dbReference type="InterPro" id="IPR001353">
    <property type="entry name" value="Proteasome_sua/b"/>
</dbReference>
<dbReference type="InterPro" id="IPR029055">
    <property type="entry name" value="Ntn_hydrolases_N"/>
</dbReference>
<dbReference type="PANTHER" id="PTHR32194">
    <property type="entry name" value="METALLOPROTEASE TLDD"/>
    <property type="match status" value="1"/>
</dbReference>
<sequence length="280" mass="29513">MAQVVLDSDGLPTLSFPTADPCTAAAAASAAAAEVKTGTTIVACCYSDGVVLGADTRTSAGSYVVNRAARKITKLADRICVCRSGSAADTQTLAQIVRLHLELYTQQLPPQFNREAQVRVAAHLLQRLAYEYKDMLTAGLIVGGWDSQRGPQVYSVPLGGCCVPVPYTAGGSGSMFITAYLDEHYRPDMTKEETVNLVKRAVSHAIHRDGSSGGMIRLVTISKDEMEEMYVEGNRLPGGWGGRQGDAHGAAAAAEAAAIVGACKEPATEKRWGCSSSDEG</sequence>
<dbReference type="OrthoDB" id="7854943at2759"/>
<dbReference type="GeneID" id="25249385"/>
<evidence type="ECO:0000256" key="3">
    <source>
        <dbReference type="ARBA" id="ARBA00012039"/>
    </source>
</evidence>
<name>U6L5M7_EIMTE</name>
<dbReference type="GO" id="GO:0004298">
    <property type="term" value="F:threonine-type endopeptidase activity"/>
    <property type="evidence" value="ECO:0007669"/>
    <property type="project" value="UniProtKB-KW"/>
</dbReference>
<evidence type="ECO:0000256" key="1">
    <source>
        <dbReference type="ARBA" id="ARBA00001198"/>
    </source>
</evidence>
<dbReference type="SUPFAM" id="SSF56235">
    <property type="entry name" value="N-terminal nucleophile aminohydrolases (Ntn hydrolases)"/>
    <property type="match status" value="1"/>
</dbReference>
<keyword evidence="11" id="KW-1185">Reference proteome</keyword>
<evidence type="ECO:0000256" key="8">
    <source>
        <dbReference type="ARBA" id="ARBA00022942"/>
    </source>
</evidence>
<keyword evidence="6" id="KW-0888">Threonine protease</keyword>
<dbReference type="CDD" id="cd03762">
    <property type="entry name" value="proteasome_beta_type_6"/>
    <property type="match status" value="1"/>
</dbReference>
<dbReference type="Gene3D" id="3.60.20.10">
    <property type="entry name" value="Glutamine Phosphoribosylpyrophosphate, subunit 1, domain 1"/>
    <property type="match status" value="1"/>
</dbReference>
<dbReference type="Proteomes" id="UP000030747">
    <property type="component" value="Unassembled WGS sequence"/>
</dbReference>
<dbReference type="InterPro" id="IPR000243">
    <property type="entry name" value="Pept_T1A_subB"/>
</dbReference>
<evidence type="ECO:0000313" key="11">
    <source>
        <dbReference type="Proteomes" id="UP000030747"/>
    </source>
</evidence>
<accession>U6L5M7</accession>
<feature type="active site" description="Nucleophile" evidence="9">
    <location>
        <position position="39"/>
    </location>
</feature>
<evidence type="ECO:0000256" key="4">
    <source>
        <dbReference type="ARBA" id="ARBA00022490"/>
    </source>
</evidence>
<comment type="catalytic activity">
    <reaction evidence="1">
        <text>Cleavage of peptide bonds with very broad specificity.</text>
        <dbReference type="EC" id="3.4.25.1"/>
    </reaction>
</comment>
<dbReference type="Pfam" id="PF00227">
    <property type="entry name" value="Proteasome"/>
    <property type="match status" value="1"/>
</dbReference>
<evidence type="ECO:0000256" key="9">
    <source>
        <dbReference type="PIRSR" id="PIRSR600243-1"/>
    </source>
</evidence>
<dbReference type="OMA" id="TFIYGYC"/>
<proteinExistence type="predicted"/>
<dbReference type="InterPro" id="IPR023333">
    <property type="entry name" value="Proteasome_suB-type"/>
</dbReference>
<keyword evidence="4" id="KW-0963">Cytoplasm</keyword>
<dbReference type="EC" id="3.4.25.1" evidence="3"/>
<keyword evidence="7" id="KW-0378">Hydrolase</keyword>
<dbReference type="GO" id="GO:0005634">
    <property type="term" value="C:nucleus"/>
    <property type="evidence" value="ECO:0007669"/>
    <property type="project" value="UniProtKB-SubCell"/>
</dbReference>
<dbReference type="VEuPathDB" id="ToxoDB:ETH2_0319200"/>
<protein>
    <recommendedName>
        <fullName evidence="3">proteasome endopeptidase complex</fullName>
        <ecNumber evidence="3">3.4.25.1</ecNumber>
    </recommendedName>
</protein>
<evidence type="ECO:0000256" key="5">
    <source>
        <dbReference type="ARBA" id="ARBA00022670"/>
    </source>
</evidence>
<dbReference type="VEuPathDB" id="ToxoDB:ETH_00000830"/>
<keyword evidence="5" id="KW-0645">Protease</keyword>
<dbReference type="PRINTS" id="PR00141">
    <property type="entry name" value="PROTEASOME"/>
</dbReference>
<evidence type="ECO:0000256" key="6">
    <source>
        <dbReference type="ARBA" id="ARBA00022698"/>
    </source>
</evidence>
<keyword evidence="8 10" id="KW-0647">Proteasome</keyword>
<dbReference type="GO" id="GO:0019774">
    <property type="term" value="C:proteasome core complex, beta-subunit complex"/>
    <property type="evidence" value="ECO:0007669"/>
    <property type="project" value="UniProtKB-ARBA"/>
</dbReference>
<dbReference type="PROSITE" id="PS51476">
    <property type="entry name" value="PROTEASOME_BETA_2"/>
    <property type="match status" value="1"/>
</dbReference>
<dbReference type="GO" id="GO:0051603">
    <property type="term" value="P:proteolysis involved in protein catabolic process"/>
    <property type="evidence" value="ECO:0007669"/>
    <property type="project" value="InterPro"/>
</dbReference>
<dbReference type="GO" id="GO:0005737">
    <property type="term" value="C:cytoplasm"/>
    <property type="evidence" value="ECO:0007669"/>
    <property type="project" value="TreeGrafter"/>
</dbReference>
<dbReference type="AlphaFoldDB" id="U6L5M7"/>
<dbReference type="EMBL" id="HG678261">
    <property type="protein sequence ID" value="CDJ45441.1"/>
    <property type="molecule type" value="Genomic_DNA"/>
</dbReference>
<evidence type="ECO:0000256" key="7">
    <source>
        <dbReference type="ARBA" id="ARBA00022801"/>
    </source>
</evidence>
<reference evidence="10" key="1">
    <citation type="submission" date="2013-10" db="EMBL/GenBank/DDBJ databases">
        <title>Genomic analysis of the causative agents of coccidiosis in chickens.</title>
        <authorList>
            <person name="Reid A.J."/>
            <person name="Blake D."/>
            <person name="Billington K."/>
            <person name="Browne H."/>
            <person name="Dunn M."/>
            <person name="Hung S."/>
            <person name="Kawahara F."/>
            <person name="Miranda-Saavedra D."/>
            <person name="Mourier T."/>
            <person name="Nagra H."/>
            <person name="Otto T.D."/>
            <person name="Rawlings N."/>
            <person name="Sanchez A."/>
            <person name="Sanders M."/>
            <person name="Subramaniam C."/>
            <person name="Tay Y."/>
            <person name="Dear P."/>
            <person name="Doerig C."/>
            <person name="Gruber A."/>
            <person name="Parkinson J."/>
            <person name="Shirley M."/>
            <person name="Wan K.L."/>
            <person name="Berriman M."/>
            <person name="Tomley F."/>
            <person name="Pain A."/>
        </authorList>
    </citation>
    <scope>NUCLEOTIDE SEQUENCE [LARGE SCALE GENOMIC DNA]</scope>
    <source>
        <strain evidence="10">Houghton</strain>
    </source>
</reference>
<evidence type="ECO:0000256" key="2">
    <source>
        <dbReference type="ARBA" id="ARBA00004123"/>
    </source>
</evidence>